<organism evidence="1 2">
    <name type="scientific">Microbacterium album</name>
    <dbReference type="NCBI Taxonomy" id="2053191"/>
    <lineage>
        <taxon>Bacteria</taxon>
        <taxon>Bacillati</taxon>
        <taxon>Actinomycetota</taxon>
        <taxon>Actinomycetes</taxon>
        <taxon>Micrococcales</taxon>
        <taxon>Microbacteriaceae</taxon>
        <taxon>Microbacterium</taxon>
    </lineage>
</organism>
<protein>
    <submittedName>
        <fullName evidence="1">Uncharacterized protein</fullName>
    </submittedName>
</protein>
<dbReference type="EMBL" id="BMJY01000028">
    <property type="protein sequence ID" value="GGH51653.1"/>
    <property type="molecule type" value="Genomic_DNA"/>
</dbReference>
<dbReference type="Proteomes" id="UP000657592">
    <property type="component" value="Unassembled WGS sequence"/>
</dbReference>
<accession>A0A917IHJ7</accession>
<reference evidence="1" key="1">
    <citation type="journal article" date="2014" name="Int. J. Syst. Evol. Microbiol.">
        <title>Complete genome sequence of Corynebacterium casei LMG S-19264T (=DSM 44701T), isolated from a smear-ripened cheese.</title>
        <authorList>
            <consortium name="US DOE Joint Genome Institute (JGI-PGF)"/>
            <person name="Walter F."/>
            <person name="Albersmeier A."/>
            <person name="Kalinowski J."/>
            <person name="Ruckert C."/>
        </authorList>
    </citation>
    <scope>NUCLEOTIDE SEQUENCE</scope>
    <source>
        <strain evidence="1">CGMCC 1.15794</strain>
    </source>
</reference>
<gene>
    <name evidence="1" type="ORF">GCM10010921_31160</name>
</gene>
<dbReference type="Gene3D" id="3.40.50.1820">
    <property type="entry name" value="alpha/beta hydrolase"/>
    <property type="match status" value="1"/>
</dbReference>
<evidence type="ECO:0000313" key="2">
    <source>
        <dbReference type="Proteomes" id="UP000657592"/>
    </source>
</evidence>
<reference evidence="1" key="2">
    <citation type="submission" date="2020-09" db="EMBL/GenBank/DDBJ databases">
        <authorList>
            <person name="Sun Q."/>
            <person name="Zhou Y."/>
        </authorList>
    </citation>
    <scope>NUCLEOTIDE SEQUENCE</scope>
    <source>
        <strain evidence="1">CGMCC 1.15794</strain>
    </source>
</reference>
<dbReference type="AlphaFoldDB" id="A0A917IHJ7"/>
<dbReference type="InterPro" id="IPR029058">
    <property type="entry name" value="AB_hydrolase_fold"/>
</dbReference>
<name>A0A917IHJ7_9MICO</name>
<keyword evidence="2" id="KW-1185">Reference proteome</keyword>
<sequence>MRRTTGNRHATRSGDPVLVDVFRPACGDPCLAIVTMSRYGKDVAWQDRFPHYEAADQGPEAVWDAPFPQWWVERG</sequence>
<evidence type="ECO:0000313" key="1">
    <source>
        <dbReference type="EMBL" id="GGH51653.1"/>
    </source>
</evidence>
<comment type="caution">
    <text evidence="1">The sequence shown here is derived from an EMBL/GenBank/DDBJ whole genome shotgun (WGS) entry which is preliminary data.</text>
</comment>
<proteinExistence type="predicted"/>